<name>A0A8J7MTM0_9RHOB</name>
<protein>
    <submittedName>
        <fullName evidence="9">GMC family oxidoreductase N-terminal domain-containing protein</fullName>
    </submittedName>
</protein>
<evidence type="ECO:0000259" key="8">
    <source>
        <dbReference type="PROSITE" id="PS00624"/>
    </source>
</evidence>
<dbReference type="PROSITE" id="PS00624">
    <property type="entry name" value="GMC_OXRED_2"/>
    <property type="match status" value="1"/>
</dbReference>
<dbReference type="InterPro" id="IPR007867">
    <property type="entry name" value="GMC_OxRtase_C"/>
</dbReference>
<dbReference type="SUPFAM" id="SSF54373">
    <property type="entry name" value="FAD-linked reductases, C-terminal domain"/>
    <property type="match status" value="1"/>
</dbReference>
<organism evidence="9 10">
    <name type="scientific">Fuscibacter oryzae</name>
    <dbReference type="NCBI Taxonomy" id="2803939"/>
    <lineage>
        <taxon>Bacteria</taxon>
        <taxon>Pseudomonadati</taxon>
        <taxon>Pseudomonadota</taxon>
        <taxon>Alphaproteobacteria</taxon>
        <taxon>Rhodobacterales</taxon>
        <taxon>Paracoccaceae</taxon>
        <taxon>Fuscibacter</taxon>
    </lineage>
</organism>
<evidence type="ECO:0000259" key="7">
    <source>
        <dbReference type="PROSITE" id="PS00623"/>
    </source>
</evidence>
<dbReference type="AlphaFoldDB" id="A0A8J7MTM0"/>
<dbReference type="SUPFAM" id="SSF51905">
    <property type="entry name" value="FAD/NAD(P)-binding domain"/>
    <property type="match status" value="1"/>
</dbReference>
<proteinExistence type="inferred from homology"/>
<keyword evidence="4 5" id="KW-0274">FAD</keyword>
<sequence length="535" mass="58434">MKPDVAADYIVVGGGSAGCVLASRLSEDPKVSVILIEEGPSDLNPAIHLPVMVYKTATGNLLQRFVQEVPKDVLRKRSEASMVQARVLGGGSSVNAMIYLRGIPYDFDRWSEFGAEGWGFDDVLPYYVRCEDNDALGGPMHGEGGPLKISYPEHVDDLTRAFLRACQQAGFAPRSDFNAGEQDGCGLYQVTTRKGRRSSAAVCYLRPARKRANLRVMTGTKALRLVIEGGRCTGVEIQRCTERRVLRAGREVALTAGAINTPRLMLLSGIGPAAHLREVGVPVLHDLPGVGQGLQDHMDVYMVYELAGRYGYDRYKSLPMKAWAGLQYALFREGPICSNVIEGGAFWRANDSDPHPDIQYAFLAGSGVEEGVPPVAGGYGCTLNACFTRPRSRGWVGLKSNRPEDAPRIVPNYLSDPYDLDSMARAVKKGREIMSRPAMTNLVRAERLPERDLVSMDDYRGYVRDWAQGALHPVGTCRVGNDPMAVVDSQLRVHGIAGLRIADMSIFPFVPSGNTNGPAIMTGERAADFIRRGRN</sequence>
<accession>A0A8J7MTM0</accession>
<dbReference type="Pfam" id="PF00732">
    <property type="entry name" value="GMC_oxred_N"/>
    <property type="match status" value="1"/>
</dbReference>
<evidence type="ECO:0000256" key="6">
    <source>
        <dbReference type="RuleBase" id="RU003968"/>
    </source>
</evidence>
<dbReference type="EMBL" id="JAESVP010000008">
    <property type="protein sequence ID" value="MBL4929407.1"/>
    <property type="molecule type" value="Genomic_DNA"/>
</dbReference>
<feature type="domain" description="Glucose-methanol-choline oxidoreductase N-terminal" evidence="7">
    <location>
        <begin position="85"/>
        <end position="108"/>
    </location>
</feature>
<dbReference type="Pfam" id="PF05199">
    <property type="entry name" value="GMC_oxred_C"/>
    <property type="match status" value="1"/>
</dbReference>
<gene>
    <name evidence="9" type="ORF">JI744_14970</name>
</gene>
<reference evidence="9" key="1">
    <citation type="submission" date="2021-01" db="EMBL/GenBank/DDBJ databases">
        <title>Genome seq and assembly of Tabrizicola sp. KVB23.</title>
        <authorList>
            <person name="Chhetri G."/>
        </authorList>
    </citation>
    <scope>NUCLEOTIDE SEQUENCE</scope>
    <source>
        <strain evidence="9">KVB23</strain>
    </source>
</reference>
<dbReference type="GO" id="GO:0016614">
    <property type="term" value="F:oxidoreductase activity, acting on CH-OH group of donors"/>
    <property type="evidence" value="ECO:0007669"/>
    <property type="project" value="InterPro"/>
</dbReference>
<dbReference type="InterPro" id="IPR012132">
    <property type="entry name" value="GMC_OxRdtase"/>
</dbReference>
<dbReference type="Gene3D" id="3.50.50.60">
    <property type="entry name" value="FAD/NAD(P)-binding domain"/>
    <property type="match status" value="1"/>
</dbReference>
<evidence type="ECO:0000256" key="3">
    <source>
        <dbReference type="ARBA" id="ARBA00022630"/>
    </source>
</evidence>
<evidence type="ECO:0000256" key="2">
    <source>
        <dbReference type="ARBA" id="ARBA00010790"/>
    </source>
</evidence>
<dbReference type="PROSITE" id="PS00623">
    <property type="entry name" value="GMC_OXRED_1"/>
    <property type="match status" value="1"/>
</dbReference>
<dbReference type="Proteomes" id="UP000619033">
    <property type="component" value="Unassembled WGS sequence"/>
</dbReference>
<dbReference type="PANTHER" id="PTHR11552:SF147">
    <property type="entry name" value="CHOLINE DEHYDROGENASE, MITOCHONDRIAL"/>
    <property type="match status" value="1"/>
</dbReference>
<dbReference type="Gene3D" id="3.30.560.10">
    <property type="entry name" value="Glucose Oxidase, domain 3"/>
    <property type="match status" value="1"/>
</dbReference>
<feature type="domain" description="Glucose-methanol-choline oxidoreductase N-terminal" evidence="8">
    <location>
        <begin position="257"/>
        <end position="271"/>
    </location>
</feature>
<dbReference type="PANTHER" id="PTHR11552">
    <property type="entry name" value="GLUCOSE-METHANOL-CHOLINE GMC OXIDOREDUCTASE"/>
    <property type="match status" value="1"/>
</dbReference>
<comment type="similarity">
    <text evidence="2 6">Belongs to the GMC oxidoreductase family.</text>
</comment>
<dbReference type="InterPro" id="IPR036188">
    <property type="entry name" value="FAD/NAD-bd_sf"/>
</dbReference>
<evidence type="ECO:0000313" key="10">
    <source>
        <dbReference type="Proteomes" id="UP000619033"/>
    </source>
</evidence>
<comment type="cofactor">
    <cofactor evidence="1 5">
        <name>FAD</name>
        <dbReference type="ChEBI" id="CHEBI:57692"/>
    </cofactor>
</comment>
<dbReference type="PROSITE" id="PS51257">
    <property type="entry name" value="PROKAR_LIPOPROTEIN"/>
    <property type="match status" value="1"/>
</dbReference>
<evidence type="ECO:0000313" key="9">
    <source>
        <dbReference type="EMBL" id="MBL4929407.1"/>
    </source>
</evidence>
<dbReference type="GO" id="GO:0050660">
    <property type="term" value="F:flavin adenine dinucleotide binding"/>
    <property type="evidence" value="ECO:0007669"/>
    <property type="project" value="InterPro"/>
</dbReference>
<keyword evidence="3 6" id="KW-0285">Flavoprotein</keyword>
<evidence type="ECO:0000256" key="1">
    <source>
        <dbReference type="ARBA" id="ARBA00001974"/>
    </source>
</evidence>
<dbReference type="InterPro" id="IPR000172">
    <property type="entry name" value="GMC_OxRdtase_N"/>
</dbReference>
<evidence type="ECO:0000256" key="5">
    <source>
        <dbReference type="PIRSR" id="PIRSR000137-2"/>
    </source>
</evidence>
<comment type="caution">
    <text evidence="9">The sequence shown here is derived from an EMBL/GenBank/DDBJ whole genome shotgun (WGS) entry which is preliminary data.</text>
</comment>
<feature type="binding site" evidence="5">
    <location>
        <position position="87"/>
    </location>
    <ligand>
        <name>FAD</name>
        <dbReference type="ChEBI" id="CHEBI:57692"/>
    </ligand>
</feature>
<dbReference type="PIRSF" id="PIRSF000137">
    <property type="entry name" value="Alcohol_oxidase"/>
    <property type="match status" value="1"/>
</dbReference>
<evidence type="ECO:0000256" key="4">
    <source>
        <dbReference type="ARBA" id="ARBA00022827"/>
    </source>
</evidence>
<keyword evidence="10" id="KW-1185">Reference proteome</keyword>